<evidence type="ECO:0000259" key="8">
    <source>
        <dbReference type="PROSITE" id="PS50937"/>
    </source>
</evidence>
<dbReference type="InterPro" id="IPR010211">
    <property type="entry name" value="Redox-sen_tscrpt-act_SoxR"/>
</dbReference>
<dbReference type="Proteomes" id="UP000291469">
    <property type="component" value="Chromosome"/>
</dbReference>
<dbReference type="PANTHER" id="PTHR30204">
    <property type="entry name" value="REDOX-CYCLING DRUG-SENSING TRANSCRIPTIONAL ACTIVATOR SOXR"/>
    <property type="match status" value="1"/>
</dbReference>
<evidence type="ECO:0000256" key="6">
    <source>
        <dbReference type="ARBA" id="ARBA00023125"/>
    </source>
</evidence>
<evidence type="ECO:0000313" key="10">
    <source>
        <dbReference type="Proteomes" id="UP000291469"/>
    </source>
</evidence>
<keyword evidence="4" id="KW-0411">Iron-sulfur</keyword>
<evidence type="ECO:0000313" key="9">
    <source>
        <dbReference type="EMBL" id="QBI19717.1"/>
    </source>
</evidence>
<dbReference type="PROSITE" id="PS00552">
    <property type="entry name" value="HTH_MERR_1"/>
    <property type="match status" value="1"/>
</dbReference>
<proteinExistence type="predicted"/>
<evidence type="ECO:0000256" key="7">
    <source>
        <dbReference type="ARBA" id="ARBA00023163"/>
    </source>
</evidence>
<dbReference type="PANTHER" id="PTHR30204:SF0">
    <property type="entry name" value="REDOX-SENSITIVE TRANSCRIPTIONAL ACTIVATOR SOXR"/>
    <property type="match status" value="1"/>
</dbReference>
<dbReference type="GO" id="GO:0046872">
    <property type="term" value="F:metal ion binding"/>
    <property type="evidence" value="ECO:0007669"/>
    <property type="project" value="UniProtKB-KW"/>
</dbReference>
<dbReference type="AlphaFoldDB" id="A0A411YF39"/>
<protein>
    <submittedName>
        <fullName evidence="9">Redox-sensitive transcriptional activator SoxR</fullName>
    </submittedName>
</protein>
<dbReference type="InterPro" id="IPR047057">
    <property type="entry name" value="MerR_fam"/>
</dbReference>
<dbReference type="SMART" id="SM00422">
    <property type="entry name" value="HTH_MERR"/>
    <property type="match status" value="1"/>
</dbReference>
<name>A0A411YF39_9ACTN</name>
<dbReference type="Gene3D" id="1.10.1660.10">
    <property type="match status" value="1"/>
</dbReference>
<dbReference type="OrthoDB" id="9802944at2"/>
<keyword evidence="10" id="KW-1185">Reference proteome</keyword>
<keyword evidence="1" id="KW-0001">2Fe-2S</keyword>
<reference evidence="9 10" key="1">
    <citation type="submission" date="2019-01" db="EMBL/GenBank/DDBJ databases">
        <title>Egibacter rhizosphaerae EGI 80759T.</title>
        <authorList>
            <person name="Chen D.-D."/>
            <person name="Tian Y."/>
            <person name="Jiao J.-Y."/>
            <person name="Zhang X.-T."/>
            <person name="Zhang Y.-G."/>
            <person name="Zhang Y."/>
            <person name="Xiao M."/>
            <person name="Shu W.-S."/>
            <person name="Li W.-J."/>
        </authorList>
    </citation>
    <scope>NUCLEOTIDE SEQUENCE [LARGE SCALE GENOMIC DNA]</scope>
    <source>
        <strain evidence="9 10">EGI 80759</strain>
    </source>
</reference>
<dbReference type="PRINTS" id="PR00040">
    <property type="entry name" value="HTHMERR"/>
</dbReference>
<dbReference type="GO" id="GO:0006979">
    <property type="term" value="P:response to oxidative stress"/>
    <property type="evidence" value="ECO:0007669"/>
    <property type="project" value="InterPro"/>
</dbReference>
<evidence type="ECO:0000256" key="3">
    <source>
        <dbReference type="ARBA" id="ARBA00023004"/>
    </source>
</evidence>
<organism evidence="9 10">
    <name type="scientific">Egibacter rhizosphaerae</name>
    <dbReference type="NCBI Taxonomy" id="1670831"/>
    <lineage>
        <taxon>Bacteria</taxon>
        <taxon>Bacillati</taxon>
        <taxon>Actinomycetota</taxon>
        <taxon>Nitriliruptoria</taxon>
        <taxon>Egibacterales</taxon>
        <taxon>Egibacteraceae</taxon>
        <taxon>Egibacter</taxon>
    </lineage>
</organism>
<keyword evidence="2" id="KW-0479">Metal-binding</keyword>
<evidence type="ECO:0000256" key="5">
    <source>
        <dbReference type="ARBA" id="ARBA00023015"/>
    </source>
</evidence>
<dbReference type="GO" id="GO:0051537">
    <property type="term" value="F:2 iron, 2 sulfur cluster binding"/>
    <property type="evidence" value="ECO:0007669"/>
    <property type="project" value="UniProtKB-KW"/>
</dbReference>
<dbReference type="PROSITE" id="PS50937">
    <property type="entry name" value="HTH_MERR_2"/>
    <property type="match status" value="1"/>
</dbReference>
<dbReference type="Pfam" id="PF00376">
    <property type="entry name" value="MerR"/>
    <property type="match status" value="1"/>
</dbReference>
<dbReference type="InterPro" id="IPR000551">
    <property type="entry name" value="MerR-type_HTH_dom"/>
</dbReference>
<evidence type="ECO:0000256" key="1">
    <source>
        <dbReference type="ARBA" id="ARBA00022714"/>
    </source>
</evidence>
<gene>
    <name evidence="9" type="primary">soxR</name>
    <name evidence="9" type="ORF">ER308_09260</name>
</gene>
<dbReference type="SUPFAM" id="SSF46955">
    <property type="entry name" value="Putative DNA-binding domain"/>
    <property type="match status" value="1"/>
</dbReference>
<dbReference type="CDD" id="cd01110">
    <property type="entry name" value="HTH_SoxR"/>
    <property type="match status" value="1"/>
</dbReference>
<keyword evidence="7" id="KW-0804">Transcription</keyword>
<dbReference type="InterPro" id="IPR009061">
    <property type="entry name" value="DNA-bd_dom_put_sf"/>
</dbReference>
<dbReference type="GO" id="GO:0003677">
    <property type="term" value="F:DNA binding"/>
    <property type="evidence" value="ECO:0007669"/>
    <property type="project" value="UniProtKB-KW"/>
</dbReference>
<feature type="domain" description="HTH merR-type" evidence="8">
    <location>
        <begin position="5"/>
        <end position="73"/>
    </location>
</feature>
<keyword evidence="6" id="KW-0238">DNA-binding</keyword>
<dbReference type="RefSeq" id="WP_131154714.1">
    <property type="nucleotide sequence ID" value="NZ_CP036402.1"/>
</dbReference>
<evidence type="ECO:0000256" key="2">
    <source>
        <dbReference type="ARBA" id="ARBA00022723"/>
    </source>
</evidence>
<dbReference type="InterPro" id="IPR015358">
    <property type="entry name" value="Tscrpt_reg_MerR_DNA-bd"/>
</dbReference>
<dbReference type="EMBL" id="CP036402">
    <property type="protein sequence ID" value="QBI19717.1"/>
    <property type="molecule type" value="Genomic_DNA"/>
</dbReference>
<dbReference type="Pfam" id="PF09278">
    <property type="entry name" value="MerR-DNA-bind"/>
    <property type="match status" value="1"/>
</dbReference>
<dbReference type="NCBIfam" id="TIGR01950">
    <property type="entry name" value="SoxR"/>
    <property type="match status" value="1"/>
</dbReference>
<accession>A0A411YF39</accession>
<keyword evidence="3" id="KW-0408">Iron</keyword>
<dbReference type="GO" id="GO:0003700">
    <property type="term" value="F:DNA-binding transcription factor activity"/>
    <property type="evidence" value="ECO:0007669"/>
    <property type="project" value="InterPro"/>
</dbReference>
<dbReference type="KEGG" id="erz:ER308_09260"/>
<keyword evidence="5" id="KW-0805">Transcription regulation</keyword>
<sequence>MAEGTLSIGTVAERAGITVSAVRFYESRGLISASRTSGGQRRFERIVLRRIAFIQAAQQVGLTLEEIGRALATLPDDRGPTQEDWARLSADWRALLDERIRLLQGLRDELDGCIGCGCLSLARCGLRNPGDAASRLGPGPRYLYGDRPVS</sequence>
<evidence type="ECO:0000256" key="4">
    <source>
        <dbReference type="ARBA" id="ARBA00023014"/>
    </source>
</evidence>